<comment type="caution">
    <text evidence="2">The sequence shown here is derived from an EMBL/GenBank/DDBJ whole genome shotgun (WGS) entry which is preliminary data.</text>
</comment>
<evidence type="ECO:0000259" key="1">
    <source>
        <dbReference type="Pfam" id="PF13472"/>
    </source>
</evidence>
<evidence type="ECO:0000313" key="3">
    <source>
        <dbReference type="Proteomes" id="UP000239907"/>
    </source>
</evidence>
<proteinExistence type="predicted"/>
<feature type="domain" description="SGNH hydrolase-type esterase" evidence="1">
    <location>
        <begin position="23"/>
        <end position="196"/>
    </location>
</feature>
<dbReference type="Proteomes" id="UP000239907">
    <property type="component" value="Unassembled WGS sequence"/>
</dbReference>
<dbReference type="Pfam" id="PF13472">
    <property type="entry name" value="Lipase_GDSL_2"/>
    <property type="match status" value="2"/>
</dbReference>
<accession>A0A2S7U0X7</accession>
<dbReference type="AlphaFoldDB" id="A0A2S7U0X7"/>
<evidence type="ECO:0000313" key="2">
    <source>
        <dbReference type="EMBL" id="PQJ28655.1"/>
    </source>
</evidence>
<name>A0A2S7U0X7_9BACT</name>
<reference evidence="2 3" key="1">
    <citation type="submission" date="2016-12" db="EMBL/GenBank/DDBJ databases">
        <title>Study of bacterial adaptation to deep sea.</title>
        <authorList>
            <person name="Song J."/>
            <person name="Yoshizawa S."/>
            <person name="Kogure K."/>
        </authorList>
    </citation>
    <scope>NUCLEOTIDE SEQUENCE [LARGE SCALE GENOMIC DNA]</scope>
    <source>
        <strain evidence="2 3">SAORIC-165</strain>
    </source>
</reference>
<dbReference type="PANTHER" id="PTHR30383:SF5">
    <property type="entry name" value="SGNH HYDROLASE-TYPE ESTERASE DOMAIN-CONTAINING PROTEIN"/>
    <property type="match status" value="1"/>
</dbReference>
<feature type="domain" description="SGNH hydrolase-type esterase" evidence="1">
    <location>
        <begin position="508"/>
        <end position="682"/>
    </location>
</feature>
<keyword evidence="3" id="KW-1185">Reference proteome</keyword>
<gene>
    <name evidence="2" type="ORF">BSZ32_09170</name>
</gene>
<dbReference type="PANTHER" id="PTHR30383">
    <property type="entry name" value="THIOESTERASE 1/PROTEASE 1/LYSOPHOSPHOLIPASE L1"/>
    <property type="match status" value="1"/>
</dbReference>
<dbReference type="InterPro" id="IPR013830">
    <property type="entry name" value="SGNH_hydro"/>
</dbReference>
<dbReference type="Gene3D" id="3.40.50.1820">
    <property type="entry name" value="alpha/beta hydrolase"/>
    <property type="match status" value="1"/>
</dbReference>
<dbReference type="EMBL" id="MQWA01000001">
    <property type="protein sequence ID" value="PQJ28655.1"/>
    <property type="molecule type" value="Genomic_DNA"/>
</dbReference>
<dbReference type="RefSeq" id="WP_105043156.1">
    <property type="nucleotide sequence ID" value="NZ_MQWA01000001.1"/>
</dbReference>
<dbReference type="InterPro" id="IPR036514">
    <property type="entry name" value="SGNH_hydro_sf"/>
</dbReference>
<dbReference type="OrthoDB" id="9777593at2"/>
<dbReference type="GO" id="GO:0004622">
    <property type="term" value="F:phosphatidylcholine lysophospholipase activity"/>
    <property type="evidence" value="ECO:0007669"/>
    <property type="project" value="TreeGrafter"/>
</dbReference>
<dbReference type="InterPro" id="IPR029058">
    <property type="entry name" value="AB_hydrolase_fold"/>
</dbReference>
<dbReference type="SUPFAM" id="SSF52266">
    <property type="entry name" value="SGNH hydrolase"/>
    <property type="match status" value="2"/>
</dbReference>
<organism evidence="2 3">
    <name type="scientific">Rubritalea profundi</name>
    <dbReference type="NCBI Taxonomy" id="1658618"/>
    <lineage>
        <taxon>Bacteria</taxon>
        <taxon>Pseudomonadati</taxon>
        <taxon>Verrucomicrobiota</taxon>
        <taxon>Verrucomicrobiia</taxon>
        <taxon>Verrucomicrobiales</taxon>
        <taxon>Rubritaleaceae</taxon>
        <taxon>Rubritalea</taxon>
    </lineage>
</organism>
<dbReference type="Gene3D" id="3.40.50.1110">
    <property type="entry name" value="SGNH hydrolase"/>
    <property type="match status" value="2"/>
</dbReference>
<sequence>MKSILLTGLALTASLAAQTKIACVGDSITFGSGITAREKLNYPAQLGYLLGEDYEVRNFGVSGRTMLNKGDHPYTKEKAYQNSLSYQPDIVIIKLGTNDSKPQNWKFKAEFADDTKALVQSYTSLPNKPRVILCQPAPVVQSRWGITEKVTRGELAPLVRNVALELNTELVDLHTPLVNHKDWIPDGVHPNAFGAEVMARHLHRYLTTERDNEWTTETMEGAQFGNFHGYAMQNFKFRGVSCKVVSPKIAAVGRPWVWRARFWGHQPQFDTTMLELGWHVVYCDVANLFGAPEATQRWDTFYYAMQSIGLSKTPFLEGMSRGGLPIHNWAVANPKKVEGIYGDNSVMDIKSWPAGFGSGKGSAPTWEQCKKAYGFKSDDEAKAFKGNPVDTIAQLKQAKIPLLYLVGTADPVVPGMENSQLAAQMLDGYAEIILKEGKGHHPHALPNPQPIVEFALHCNGSYTNPAALPAPSASFRGKAAGWGGGIWWDQFENINKLSKENQDLELIFFGDSITQSWTGADKRLAEKGGQRPVDRFFADKWKTASFGISGDRTEHLLYRLAHGNFEGLKPKAVVVMIGVNNLLTANHNADQITGGIEALVEELIAKLPESEIILLGTFPSGQNPDENSRITIAQIQKNIAPLGEKDHVTYLDLAPAFTNADGTLKAEAYSGDKIHLKPAGYETWAKALMPTLEKVMEHSETQ</sequence>
<dbReference type="SUPFAM" id="SSF53474">
    <property type="entry name" value="alpha/beta-Hydrolases"/>
    <property type="match status" value="1"/>
</dbReference>
<dbReference type="InterPro" id="IPR051532">
    <property type="entry name" value="Ester_Hydrolysis_Enzymes"/>
</dbReference>
<protein>
    <recommendedName>
        <fullName evidence="1">SGNH hydrolase-type esterase domain-containing protein</fullName>
    </recommendedName>
</protein>